<sequence length="41" mass="4403">MKQMKYGLLLCCALLMGCNTVSGVGRDIEKAGEVIQRSASK</sequence>
<dbReference type="InterPro" id="IPR012556">
    <property type="entry name" value="Entericidin"/>
</dbReference>
<reference evidence="7" key="1">
    <citation type="submission" date="2018-10" db="EMBL/GenBank/DDBJ databases">
        <authorList>
            <consortium name="NARMS: The National Antimicrobial Resistance Monitoring System"/>
        </authorList>
    </citation>
    <scope>NUCLEOTIDE SEQUENCE [LARGE SCALE GENOMIC DNA]</scope>
    <source>
        <strain evidence="7">CVM N17EC0388</strain>
    </source>
</reference>
<evidence type="ECO:0000256" key="1">
    <source>
        <dbReference type="ARBA" id="ARBA00010296"/>
    </source>
</evidence>
<gene>
    <name evidence="7" type="ORF">D9F05_03110</name>
</gene>
<evidence type="ECO:0000256" key="2">
    <source>
        <dbReference type="ARBA" id="ARBA00022475"/>
    </source>
</evidence>
<proteinExistence type="inferred from homology"/>
<evidence type="ECO:0000256" key="5">
    <source>
        <dbReference type="ARBA" id="ARBA00023139"/>
    </source>
</evidence>
<organism evidence="7">
    <name type="scientific">Escherichia coli</name>
    <dbReference type="NCBI Taxonomy" id="562"/>
    <lineage>
        <taxon>Bacteria</taxon>
        <taxon>Pseudomonadati</taxon>
        <taxon>Pseudomonadota</taxon>
        <taxon>Gammaproteobacteria</taxon>
        <taxon>Enterobacterales</taxon>
        <taxon>Enterobacteriaceae</taxon>
        <taxon>Escherichia</taxon>
    </lineage>
</organism>
<dbReference type="AlphaFoldDB" id="A0A3L0VUW9"/>
<evidence type="ECO:0000256" key="6">
    <source>
        <dbReference type="ARBA" id="ARBA00023288"/>
    </source>
</evidence>
<accession>A0A3L0VUW9</accession>
<evidence type="ECO:0000256" key="3">
    <source>
        <dbReference type="ARBA" id="ARBA00022729"/>
    </source>
</evidence>
<comment type="caution">
    <text evidence="7">The sequence shown here is derived from an EMBL/GenBank/DDBJ whole genome shotgun (WGS) entry which is preliminary data.</text>
</comment>
<dbReference type="Pfam" id="PF08085">
    <property type="entry name" value="Entericidin"/>
    <property type="match status" value="1"/>
</dbReference>
<keyword evidence="3" id="KW-0732">Signal</keyword>
<dbReference type="PROSITE" id="PS51257">
    <property type="entry name" value="PROKAR_LIPOPROTEIN"/>
    <property type="match status" value="1"/>
</dbReference>
<protein>
    <submittedName>
        <fullName evidence="7">Entericidin A/B family lipoprotein</fullName>
    </submittedName>
</protein>
<keyword evidence="5" id="KW-0564">Palmitate</keyword>
<dbReference type="GO" id="GO:0016020">
    <property type="term" value="C:membrane"/>
    <property type="evidence" value="ECO:0007669"/>
    <property type="project" value="InterPro"/>
</dbReference>
<evidence type="ECO:0000313" key="7">
    <source>
        <dbReference type="EMBL" id="MHO03374.1"/>
    </source>
</evidence>
<keyword evidence="6 7" id="KW-0449">Lipoprotein</keyword>
<evidence type="ECO:0000256" key="4">
    <source>
        <dbReference type="ARBA" id="ARBA00023136"/>
    </source>
</evidence>
<name>A0A3L0VUW9_ECOLX</name>
<dbReference type="EMBL" id="RNRV01000003">
    <property type="protein sequence ID" value="MHO03374.1"/>
    <property type="molecule type" value="Genomic_DNA"/>
</dbReference>
<keyword evidence="4" id="KW-0472">Membrane</keyword>
<dbReference type="GO" id="GO:0009636">
    <property type="term" value="P:response to toxic substance"/>
    <property type="evidence" value="ECO:0007669"/>
    <property type="project" value="InterPro"/>
</dbReference>
<keyword evidence="2" id="KW-1003">Cell membrane</keyword>
<comment type="similarity">
    <text evidence="1">Belongs to the EcnA/EcnB lipoprotein family.</text>
</comment>